<dbReference type="KEGG" id="doe:DENOEST_2822"/>
<dbReference type="PANTHER" id="PTHR45436:SF14">
    <property type="entry name" value="SENSOR PROTEIN QSEC"/>
    <property type="match status" value="1"/>
</dbReference>
<dbReference type="AlphaFoldDB" id="A0A6S6XZU3"/>
<dbReference type="PRINTS" id="PR00344">
    <property type="entry name" value="BCTRLSENSOR"/>
</dbReference>
<keyword evidence="9" id="KW-0067">ATP-binding</keyword>
<dbReference type="FunFam" id="1.10.287.130:FF:000035">
    <property type="entry name" value="Two-component sensor histidine kinase"/>
    <property type="match status" value="1"/>
</dbReference>
<dbReference type="InterPro" id="IPR050428">
    <property type="entry name" value="TCS_sensor_his_kinase"/>
</dbReference>
<accession>A0A6S6XZU3</accession>
<keyword evidence="14" id="KW-1185">Reference proteome</keyword>
<dbReference type="PANTHER" id="PTHR45436">
    <property type="entry name" value="SENSOR HISTIDINE KINASE YKOH"/>
    <property type="match status" value="1"/>
</dbReference>
<proteinExistence type="predicted"/>
<dbReference type="InterPro" id="IPR013727">
    <property type="entry name" value="2CSK_N"/>
</dbReference>
<gene>
    <name evidence="13" type="ORF">DENOEST_2822</name>
</gene>
<dbReference type="EMBL" id="LR778301">
    <property type="protein sequence ID" value="CAB1369981.1"/>
    <property type="molecule type" value="Genomic_DNA"/>
</dbReference>
<dbReference type="Pfam" id="PF08521">
    <property type="entry name" value="2CSK_N"/>
    <property type="match status" value="1"/>
</dbReference>
<dbReference type="GO" id="GO:0000155">
    <property type="term" value="F:phosphorelay sensor kinase activity"/>
    <property type="evidence" value="ECO:0007669"/>
    <property type="project" value="InterPro"/>
</dbReference>
<keyword evidence="5" id="KW-0808">Transferase</keyword>
<evidence type="ECO:0000256" key="8">
    <source>
        <dbReference type="ARBA" id="ARBA00022777"/>
    </source>
</evidence>
<dbReference type="Gene3D" id="1.20.5.1040">
    <property type="entry name" value="Sensor protein qsec"/>
    <property type="match status" value="1"/>
</dbReference>
<keyword evidence="4" id="KW-0597">Phosphoprotein</keyword>
<dbReference type="InterPro" id="IPR003594">
    <property type="entry name" value="HATPase_dom"/>
</dbReference>
<keyword evidence="8 13" id="KW-0418">Kinase</keyword>
<evidence type="ECO:0000256" key="7">
    <source>
        <dbReference type="ARBA" id="ARBA00022741"/>
    </source>
</evidence>
<dbReference type="SUPFAM" id="SSF47384">
    <property type="entry name" value="Homodimeric domain of signal transducing histidine kinase"/>
    <property type="match status" value="1"/>
</dbReference>
<dbReference type="InterPro" id="IPR005467">
    <property type="entry name" value="His_kinase_dom"/>
</dbReference>
<evidence type="ECO:0000313" key="14">
    <source>
        <dbReference type="Proteomes" id="UP000515733"/>
    </source>
</evidence>
<dbReference type="Gene3D" id="3.30.565.10">
    <property type="entry name" value="Histidine kinase-like ATPase, C-terminal domain"/>
    <property type="match status" value="1"/>
</dbReference>
<dbReference type="InterPro" id="IPR036890">
    <property type="entry name" value="HATPase_C_sf"/>
</dbReference>
<protein>
    <recommendedName>
        <fullName evidence="3">histidine kinase</fullName>
        <ecNumber evidence="3">2.7.13.3</ecNumber>
    </recommendedName>
</protein>
<organism evidence="13 14">
    <name type="scientific">Denitratisoma oestradiolicum</name>
    <dbReference type="NCBI Taxonomy" id="311182"/>
    <lineage>
        <taxon>Bacteria</taxon>
        <taxon>Pseudomonadati</taxon>
        <taxon>Pseudomonadota</taxon>
        <taxon>Betaproteobacteria</taxon>
        <taxon>Nitrosomonadales</taxon>
        <taxon>Sterolibacteriaceae</taxon>
        <taxon>Denitratisoma</taxon>
    </lineage>
</organism>
<keyword evidence="6" id="KW-0812">Transmembrane</keyword>
<dbReference type="Pfam" id="PF00512">
    <property type="entry name" value="HisKA"/>
    <property type="match status" value="1"/>
</dbReference>
<comment type="catalytic activity">
    <reaction evidence="1">
        <text>ATP + protein L-histidine = ADP + protein N-phospho-L-histidine.</text>
        <dbReference type="EC" id="2.7.13.3"/>
    </reaction>
</comment>
<reference evidence="13 14" key="1">
    <citation type="submission" date="2020-03" db="EMBL/GenBank/DDBJ databases">
        <authorList>
            <consortium name="Genoscope - CEA"/>
            <person name="William W."/>
        </authorList>
    </citation>
    <scope>NUCLEOTIDE SEQUENCE [LARGE SCALE GENOMIC DNA]</scope>
    <source>
        <strain evidence="14">DSM 16959</strain>
    </source>
</reference>
<evidence type="ECO:0000256" key="4">
    <source>
        <dbReference type="ARBA" id="ARBA00022553"/>
    </source>
</evidence>
<dbReference type="RefSeq" id="WP_145771057.1">
    <property type="nucleotide sequence ID" value="NZ_LR778301.1"/>
</dbReference>
<dbReference type="Gene3D" id="1.10.287.130">
    <property type="match status" value="1"/>
</dbReference>
<dbReference type="GO" id="GO:0005524">
    <property type="term" value="F:ATP binding"/>
    <property type="evidence" value="ECO:0007669"/>
    <property type="project" value="UniProtKB-KW"/>
</dbReference>
<keyword evidence="11" id="KW-0902">Two-component regulatory system</keyword>
<dbReference type="PROSITE" id="PS50109">
    <property type="entry name" value="HIS_KIN"/>
    <property type="match status" value="1"/>
</dbReference>
<dbReference type="SMART" id="SM00388">
    <property type="entry name" value="HisKA"/>
    <property type="match status" value="1"/>
</dbReference>
<keyword evidence="7" id="KW-0547">Nucleotide-binding</keyword>
<dbReference type="SMART" id="SM00387">
    <property type="entry name" value="HATPase_c"/>
    <property type="match status" value="1"/>
</dbReference>
<dbReference type="Pfam" id="PF02518">
    <property type="entry name" value="HATPase_c"/>
    <property type="match status" value="1"/>
</dbReference>
<dbReference type="EC" id="2.7.13.3" evidence="3"/>
<evidence type="ECO:0000256" key="12">
    <source>
        <dbReference type="ARBA" id="ARBA00023136"/>
    </source>
</evidence>
<evidence type="ECO:0000256" key="10">
    <source>
        <dbReference type="ARBA" id="ARBA00022989"/>
    </source>
</evidence>
<evidence type="ECO:0000256" key="6">
    <source>
        <dbReference type="ARBA" id="ARBA00022692"/>
    </source>
</evidence>
<evidence type="ECO:0000313" key="13">
    <source>
        <dbReference type="EMBL" id="CAB1369981.1"/>
    </source>
</evidence>
<name>A0A6S6XZU3_9PROT</name>
<dbReference type="InterPro" id="IPR004358">
    <property type="entry name" value="Sig_transdc_His_kin-like_C"/>
</dbReference>
<evidence type="ECO:0000256" key="11">
    <source>
        <dbReference type="ARBA" id="ARBA00023012"/>
    </source>
</evidence>
<evidence type="ECO:0000256" key="3">
    <source>
        <dbReference type="ARBA" id="ARBA00012438"/>
    </source>
</evidence>
<keyword evidence="12" id="KW-0472">Membrane</keyword>
<dbReference type="CDD" id="cd00082">
    <property type="entry name" value="HisKA"/>
    <property type="match status" value="1"/>
</dbReference>
<evidence type="ECO:0000256" key="5">
    <source>
        <dbReference type="ARBA" id="ARBA00022679"/>
    </source>
</evidence>
<dbReference type="OrthoDB" id="8583694at2"/>
<dbReference type="InterPro" id="IPR036097">
    <property type="entry name" value="HisK_dim/P_sf"/>
</dbReference>
<keyword evidence="10" id="KW-1133">Transmembrane helix</keyword>
<dbReference type="SUPFAM" id="SSF55874">
    <property type="entry name" value="ATPase domain of HSP90 chaperone/DNA topoisomerase II/histidine kinase"/>
    <property type="match status" value="1"/>
</dbReference>
<dbReference type="InterPro" id="IPR003661">
    <property type="entry name" value="HisK_dim/P_dom"/>
</dbReference>
<evidence type="ECO:0000256" key="2">
    <source>
        <dbReference type="ARBA" id="ARBA00004141"/>
    </source>
</evidence>
<comment type="subcellular location">
    <subcellularLocation>
        <location evidence="2">Membrane</location>
        <topology evidence="2">Multi-pass membrane protein</topology>
    </subcellularLocation>
</comment>
<sequence length="439" mass="47636">MRHSLRLRLLLGTLVIVLLIWVALSFLAWREAMHESDELFDAHLAQTASLLAAFVGDDAEEIAEHLPNHPYARKVAFQVWQDGKLTAHSATAPDHPLSGKDEGFSDVTIDGADWRIYSLRDPHVRQQVQVGEAHAARQVVAHELALHLLKPLALALPLLGLALILLIRSSLAPLSRLADSIGQRSPDRLDAISLEGAPSELHPILERLNSLLGRIAGSLEQERRFTADAAHELRTPLAAMRTHAQVAQASQDEAERQRALSNVIAATDRATHLVEQLLTLARLDSDSRVTGLGTCDLRACVIDALARIAPQALDKGVELALEEGAPLAVRGEPVLLSVLLRNLLDNAVRYSPVGSRVRVRMDDAGDAACLSIEDQGPGIPAAERAHVLDRFYRIAGSRESGSGLGLSIVARIAQLHKARLELDDSSVGRGLRVSVHFPL</sequence>
<evidence type="ECO:0000256" key="1">
    <source>
        <dbReference type="ARBA" id="ARBA00000085"/>
    </source>
</evidence>
<dbReference type="CDD" id="cd00075">
    <property type="entry name" value="HATPase"/>
    <property type="match status" value="1"/>
</dbReference>
<evidence type="ECO:0000256" key="9">
    <source>
        <dbReference type="ARBA" id="ARBA00022840"/>
    </source>
</evidence>
<dbReference type="Proteomes" id="UP000515733">
    <property type="component" value="Chromosome"/>
</dbReference>
<dbReference type="GO" id="GO:0005886">
    <property type="term" value="C:plasma membrane"/>
    <property type="evidence" value="ECO:0007669"/>
    <property type="project" value="TreeGrafter"/>
</dbReference>